<dbReference type="GO" id="GO:0009451">
    <property type="term" value="P:RNA modification"/>
    <property type="evidence" value="ECO:0007669"/>
    <property type="project" value="InterPro"/>
</dbReference>
<dbReference type="Pfam" id="PF01535">
    <property type="entry name" value="PPR"/>
    <property type="match status" value="1"/>
</dbReference>
<reference evidence="3" key="1">
    <citation type="submission" date="2020-06" db="EMBL/GenBank/DDBJ databases">
        <authorList>
            <person name="Li T."/>
            <person name="Hu X."/>
            <person name="Zhang T."/>
            <person name="Song X."/>
            <person name="Zhang H."/>
            <person name="Dai N."/>
            <person name="Sheng W."/>
            <person name="Hou X."/>
            <person name="Wei L."/>
        </authorList>
    </citation>
    <scope>NUCLEOTIDE SEQUENCE</scope>
    <source>
        <strain evidence="3">3651</strain>
        <tissue evidence="3">Leaf</tissue>
    </source>
</reference>
<evidence type="ECO:0000313" key="4">
    <source>
        <dbReference type="Proteomes" id="UP001293254"/>
    </source>
</evidence>
<dbReference type="GO" id="GO:0003723">
    <property type="term" value="F:RNA binding"/>
    <property type="evidence" value="ECO:0007669"/>
    <property type="project" value="InterPro"/>
</dbReference>
<dbReference type="InterPro" id="IPR011990">
    <property type="entry name" value="TPR-like_helical_dom_sf"/>
</dbReference>
<dbReference type="Proteomes" id="UP001293254">
    <property type="component" value="Unassembled WGS sequence"/>
</dbReference>
<dbReference type="AlphaFoldDB" id="A0AAE2CMP3"/>
<proteinExistence type="predicted"/>
<comment type="caution">
    <text evidence="3">The sequence shown here is derived from an EMBL/GenBank/DDBJ whole genome shotgun (WGS) entry which is preliminary data.</text>
</comment>
<protein>
    <submittedName>
        <fullName evidence="3">Pentatricopeptide repeat-containing protein</fullName>
    </submittedName>
</protein>
<evidence type="ECO:0000313" key="3">
    <source>
        <dbReference type="EMBL" id="KAK4427549.1"/>
    </source>
</evidence>
<feature type="non-terminal residue" evidence="3">
    <location>
        <position position="141"/>
    </location>
</feature>
<dbReference type="PROSITE" id="PS51375">
    <property type="entry name" value="PPR"/>
    <property type="match status" value="1"/>
</dbReference>
<dbReference type="InterPro" id="IPR002885">
    <property type="entry name" value="PPR_rpt"/>
</dbReference>
<dbReference type="Gene3D" id="1.25.40.10">
    <property type="entry name" value="Tetratricopeptide repeat domain"/>
    <property type="match status" value="1"/>
</dbReference>
<dbReference type="Pfam" id="PF13041">
    <property type="entry name" value="PPR_2"/>
    <property type="match status" value="1"/>
</dbReference>
<dbReference type="InterPro" id="IPR046960">
    <property type="entry name" value="PPR_At4g14850-like_plant"/>
</dbReference>
<dbReference type="PANTHER" id="PTHR47926">
    <property type="entry name" value="PENTATRICOPEPTIDE REPEAT-CONTAINING PROTEIN"/>
    <property type="match status" value="1"/>
</dbReference>
<evidence type="ECO:0000256" key="2">
    <source>
        <dbReference type="PROSITE-ProRule" id="PRU00708"/>
    </source>
</evidence>
<reference evidence="3" key="2">
    <citation type="journal article" date="2024" name="Plant">
        <title>Genomic evolution and insights into agronomic trait innovations of Sesamum species.</title>
        <authorList>
            <person name="Miao H."/>
            <person name="Wang L."/>
            <person name="Qu L."/>
            <person name="Liu H."/>
            <person name="Sun Y."/>
            <person name="Le M."/>
            <person name="Wang Q."/>
            <person name="Wei S."/>
            <person name="Zheng Y."/>
            <person name="Lin W."/>
            <person name="Duan Y."/>
            <person name="Cao H."/>
            <person name="Xiong S."/>
            <person name="Wang X."/>
            <person name="Wei L."/>
            <person name="Li C."/>
            <person name="Ma Q."/>
            <person name="Ju M."/>
            <person name="Zhao R."/>
            <person name="Li G."/>
            <person name="Mu C."/>
            <person name="Tian Q."/>
            <person name="Mei H."/>
            <person name="Zhang T."/>
            <person name="Gao T."/>
            <person name="Zhang H."/>
        </authorList>
    </citation>
    <scope>NUCLEOTIDE SEQUENCE</scope>
    <source>
        <strain evidence="3">3651</strain>
    </source>
</reference>
<evidence type="ECO:0000256" key="1">
    <source>
        <dbReference type="ARBA" id="ARBA00022737"/>
    </source>
</evidence>
<dbReference type="EMBL" id="JACGWO010000005">
    <property type="protein sequence ID" value="KAK4427549.1"/>
    <property type="molecule type" value="Genomic_DNA"/>
</dbReference>
<dbReference type="NCBIfam" id="TIGR00756">
    <property type="entry name" value="PPR"/>
    <property type="match status" value="1"/>
</dbReference>
<gene>
    <name evidence="3" type="ORF">Salat_1523800</name>
</gene>
<name>A0AAE2CMP3_9LAMI</name>
<keyword evidence="4" id="KW-1185">Reference proteome</keyword>
<sequence>MKAPFPLKKSVAPKLHIVQRSSYVSPTQFSELLNRAKNLKHAAQIHGQLITRSCLSSPFLFNCLLNLYSKCGHVSQSLALFSASNSRTHLDGTKNVFTYTSLITQLSHCNLPLKALAFFNELRGRNISPNHFTFSAVLPAC</sequence>
<organism evidence="3 4">
    <name type="scientific">Sesamum alatum</name>
    <dbReference type="NCBI Taxonomy" id="300844"/>
    <lineage>
        <taxon>Eukaryota</taxon>
        <taxon>Viridiplantae</taxon>
        <taxon>Streptophyta</taxon>
        <taxon>Embryophyta</taxon>
        <taxon>Tracheophyta</taxon>
        <taxon>Spermatophyta</taxon>
        <taxon>Magnoliopsida</taxon>
        <taxon>eudicotyledons</taxon>
        <taxon>Gunneridae</taxon>
        <taxon>Pentapetalae</taxon>
        <taxon>asterids</taxon>
        <taxon>lamiids</taxon>
        <taxon>Lamiales</taxon>
        <taxon>Pedaliaceae</taxon>
        <taxon>Sesamum</taxon>
    </lineage>
</organism>
<accession>A0AAE2CMP3</accession>
<feature type="repeat" description="PPR" evidence="2">
    <location>
        <begin position="95"/>
        <end position="129"/>
    </location>
</feature>
<keyword evidence="1" id="KW-0677">Repeat</keyword>